<feature type="transmembrane region" description="Helical" evidence="2">
    <location>
        <begin position="84"/>
        <end position="108"/>
    </location>
</feature>
<keyword evidence="2" id="KW-1133">Transmembrane helix</keyword>
<feature type="transmembrane region" description="Helical" evidence="2">
    <location>
        <begin position="186"/>
        <end position="204"/>
    </location>
</feature>
<evidence type="ECO:0000256" key="2">
    <source>
        <dbReference type="SAM" id="Phobius"/>
    </source>
</evidence>
<protein>
    <recommendedName>
        <fullName evidence="5">Carotenoid biosynthesis protein</fullName>
    </recommendedName>
</protein>
<evidence type="ECO:0000256" key="1">
    <source>
        <dbReference type="SAM" id="MobiDB-lite"/>
    </source>
</evidence>
<evidence type="ECO:0000313" key="4">
    <source>
        <dbReference type="Proteomes" id="UP001199469"/>
    </source>
</evidence>
<gene>
    <name evidence="3" type="ORF">LQ327_14410</name>
</gene>
<feature type="transmembrane region" description="Helical" evidence="2">
    <location>
        <begin position="159"/>
        <end position="179"/>
    </location>
</feature>
<feature type="compositionally biased region" description="Low complexity" evidence="1">
    <location>
        <begin position="294"/>
        <end position="306"/>
    </location>
</feature>
<sequence>MTLPSPPDFSAGPVAGWFFTLYAGAFVVIVALCWAIYVGFKHKNWLPTILIGGGFLCSLCEPMLDFLGHLRWANDLPIYLFHNFGIDIPLLIPFCYAAFLGLEPYFWYLVFKRGVTVKQTFLVFAVAGLTDAIMETPGLNLKVYEYYGVQPFTFLKFPYWWAFLNGLSFVLIGALIWYLEPRLKGWSRAWFLIVPPCGMMMAYFPAGWPHLLALNSELPEPLKWVATAITCALVLVVVRIIAYFVAVDEPTVNWTVGKLVMFRFMLPHQRERMLAKDAPAGVADEAAPEPESQPEPATTSATAVRPAPRPAT</sequence>
<evidence type="ECO:0000313" key="3">
    <source>
        <dbReference type="EMBL" id="MCD2194562.1"/>
    </source>
</evidence>
<comment type="caution">
    <text evidence="3">The sequence shown here is derived from an EMBL/GenBank/DDBJ whole genome shotgun (WGS) entry which is preliminary data.</text>
</comment>
<reference evidence="3 4" key="1">
    <citation type="submission" date="2021-11" db="EMBL/GenBank/DDBJ databases">
        <title>Draft genome sequence of Actinomycetospora sp. SF1 isolated from the rhizosphere soil.</title>
        <authorList>
            <person name="Duangmal K."/>
            <person name="Chantavorakit T."/>
        </authorList>
    </citation>
    <scope>NUCLEOTIDE SEQUENCE [LARGE SCALE GENOMIC DNA]</scope>
    <source>
        <strain evidence="3 4">TBRC 5722</strain>
    </source>
</reference>
<evidence type="ECO:0008006" key="5">
    <source>
        <dbReference type="Google" id="ProtNLM"/>
    </source>
</evidence>
<keyword evidence="2" id="KW-0472">Membrane</keyword>
<name>A0ABS8P8F2_9PSEU</name>
<organism evidence="3 4">
    <name type="scientific">Actinomycetospora endophytica</name>
    <dbReference type="NCBI Taxonomy" id="2291215"/>
    <lineage>
        <taxon>Bacteria</taxon>
        <taxon>Bacillati</taxon>
        <taxon>Actinomycetota</taxon>
        <taxon>Actinomycetes</taxon>
        <taxon>Pseudonocardiales</taxon>
        <taxon>Pseudonocardiaceae</taxon>
        <taxon>Actinomycetospora</taxon>
    </lineage>
</organism>
<feature type="transmembrane region" description="Helical" evidence="2">
    <location>
        <begin position="224"/>
        <end position="246"/>
    </location>
</feature>
<feature type="transmembrane region" description="Helical" evidence="2">
    <location>
        <begin position="15"/>
        <end position="38"/>
    </location>
</feature>
<keyword evidence="4" id="KW-1185">Reference proteome</keyword>
<accession>A0ABS8P8F2</accession>
<dbReference type="Proteomes" id="UP001199469">
    <property type="component" value="Unassembled WGS sequence"/>
</dbReference>
<proteinExistence type="predicted"/>
<dbReference type="EMBL" id="JAJNDB010000002">
    <property type="protein sequence ID" value="MCD2194562.1"/>
    <property type="molecule type" value="Genomic_DNA"/>
</dbReference>
<dbReference type="RefSeq" id="WP_230734637.1">
    <property type="nucleotide sequence ID" value="NZ_JAJNDB010000002.1"/>
</dbReference>
<keyword evidence="2" id="KW-0812">Transmembrane</keyword>
<feature type="transmembrane region" description="Helical" evidence="2">
    <location>
        <begin position="120"/>
        <end position="139"/>
    </location>
</feature>
<feature type="region of interest" description="Disordered" evidence="1">
    <location>
        <begin position="276"/>
        <end position="312"/>
    </location>
</feature>
<feature type="transmembrane region" description="Helical" evidence="2">
    <location>
        <begin position="45"/>
        <end position="64"/>
    </location>
</feature>